<dbReference type="Proteomes" id="UP000703661">
    <property type="component" value="Unassembled WGS sequence"/>
</dbReference>
<sequence>MTVTPQHKLLATCPCLNVKLHLAAEPEQGTPLAGKELKLGLAGVSVEQKILCSLSISKDLATTRCSNCDSDVYTFKPSSSSVNLESTSLAYLAGSALYSPSNGIVVPTEAVVTGQDIDALVNDPNYSKAFRLILASNSVSSSKGASDPSSSSSTTTPTTVQKQPEFPYRPHLEKVRAILEKELETNLNAQQLRTEARIEAYKSQQLLALQEAIENTKREKERLWIRIQERATTPPPPASTFGLGESGAQGNISDGPLDVNGSQNLLDVPATLPVRFTTASPHSPFMDRKKSSNTDVAMSLQFREFDQRLASNSLRRQSLIPATIPAPTESTNDTADATRSNTVANAATATFDDQPSSSATNSGTSSPTGKSKKKVTISDAIKKVSIVEPENADDVEFNEHDVDEEEEEEEEEEDDGGVVFDLDEELGFEDDGQQAKGDDDSEDSDQDLDAEDDGEGDPQSESNGIAFSSSGRSLPKSGGMVVGSLRANYLRRQRGLQQHRRSLIDDDLDFDEDAEDDDYNPAALSTSDAISLGTSLPIQIQTRPTNLPPPPPPTARASALASSLALPPGSSPAAAMLQRRLSRAYGTDIPTEISMNTAAARSTLAGSLIEGSSSFIPPASGAAAGAVIIDPLMLLEEEHDNDDREDRLRKFRQPFSAINSRRDSAVNASAIAAQQTEFEPPHVYSARTYVGSTPWEMPTRVTVKSGGFQREGTQLDKQIAAEMAKELEMERQEKEKATNGAASLINTSSAAPLDPEAFPPNHPFSTVGSNNNEQRID</sequence>
<feature type="region of interest" description="Disordered" evidence="1">
    <location>
        <begin position="348"/>
        <end position="480"/>
    </location>
</feature>
<evidence type="ECO:0000313" key="3">
    <source>
        <dbReference type="Proteomes" id="UP000703661"/>
    </source>
</evidence>
<evidence type="ECO:0000313" key="2">
    <source>
        <dbReference type="EMBL" id="KAG0010432.1"/>
    </source>
</evidence>
<dbReference type="EMBL" id="JAAAID010001339">
    <property type="protein sequence ID" value="KAG0010432.1"/>
    <property type="molecule type" value="Genomic_DNA"/>
</dbReference>
<feature type="compositionally biased region" description="Acidic residues" evidence="1">
    <location>
        <begin position="439"/>
        <end position="458"/>
    </location>
</feature>
<comment type="caution">
    <text evidence="2">The sequence shown here is derived from an EMBL/GenBank/DDBJ whole genome shotgun (WGS) entry which is preliminary data.</text>
</comment>
<feature type="region of interest" description="Disordered" evidence="1">
    <location>
        <begin position="139"/>
        <end position="167"/>
    </location>
</feature>
<feature type="region of interest" description="Disordered" evidence="1">
    <location>
        <begin position="729"/>
        <end position="777"/>
    </location>
</feature>
<name>A0A9P6MQR8_9FUNG</name>
<evidence type="ECO:0000256" key="1">
    <source>
        <dbReference type="SAM" id="MobiDB-lite"/>
    </source>
</evidence>
<proteinExistence type="predicted"/>
<keyword evidence="3" id="KW-1185">Reference proteome</keyword>
<feature type="region of interest" description="Disordered" evidence="1">
    <location>
        <begin position="494"/>
        <end position="530"/>
    </location>
</feature>
<feature type="compositionally biased region" description="Polar residues" evidence="1">
    <location>
        <begin position="763"/>
        <end position="777"/>
    </location>
</feature>
<reference evidence="2" key="1">
    <citation type="journal article" date="2020" name="Fungal Divers.">
        <title>Resolving the Mortierellaceae phylogeny through synthesis of multi-gene phylogenetics and phylogenomics.</title>
        <authorList>
            <person name="Vandepol N."/>
            <person name="Liber J."/>
            <person name="Desiro A."/>
            <person name="Na H."/>
            <person name="Kennedy M."/>
            <person name="Barry K."/>
            <person name="Grigoriev I.V."/>
            <person name="Miller A.N."/>
            <person name="O'Donnell K."/>
            <person name="Stajich J.E."/>
            <person name="Bonito G."/>
        </authorList>
    </citation>
    <scope>NUCLEOTIDE SEQUENCE</scope>
    <source>
        <strain evidence="2">NRRL 2769</strain>
    </source>
</reference>
<dbReference type="AlphaFoldDB" id="A0A9P6MQR8"/>
<feature type="compositionally biased region" description="Acidic residues" evidence="1">
    <location>
        <begin position="390"/>
        <end position="432"/>
    </location>
</feature>
<gene>
    <name evidence="2" type="ORF">BGZ80_001481</name>
</gene>
<feature type="compositionally biased region" description="Low complexity" evidence="1">
    <location>
        <begin position="355"/>
        <end position="369"/>
    </location>
</feature>
<organism evidence="2 3">
    <name type="scientific">Entomortierella chlamydospora</name>
    <dbReference type="NCBI Taxonomy" id="101097"/>
    <lineage>
        <taxon>Eukaryota</taxon>
        <taxon>Fungi</taxon>
        <taxon>Fungi incertae sedis</taxon>
        <taxon>Mucoromycota</taxon>
        <taxon>Mortierellomycotina</taxon>
        <taxon>Mortierellomycetes</taxon>
        <taxon>Mortierellales</taxon>
        <taxon>Mortierellaceae</taxon>
        <taxon>Entomortierella</taxon>
    </lineage>
</organism>
<feature type="non-terminal residue" evidence="2">
    <location>
        <position position="1"/>
    </location>
</feature>
<feature type="compositionally biased region" description="Polar residues" evidence="1">
    <location>
        <begin position="740"/>
        <end position="750"/>
    </location>
</feature>
<feature type="compositionally biased region" description="Polar residues" evidence="1">
    <location>
        <begin position="459"/>
        <end position="472"/>
    </location>
</feature>
<feature type="compositionally biased region" description="Acidic residues" evidence="1">
    <location>
        <begin position="505"/>
        <end position="519"/>
    </location>
</feature>
<feature type="compositionally biased region" description="Low complexity" evidence="1">
    <location>
        <begin position="139"/>
        <end position="159"/>
    </location>
</feature>
<protein>
    <submittedName>
        <fullName evidence="2">Uncharacterized protein</fullName>
    </submittedName>
</protein>
<accession>A0A9P6MQR8</accession>